<evidence type="ECO:0000313" key="2">
    <source>
        <dbReference type="EMBL" id="MBB3061746.1"/>
    </source>
</evidence>
<dbReference type="InterPro" id="IPR029063">
    <property type="entry name" value="SAM-dependent_MTases_sf"/>
</dbReference>
<dbReference type="GO" id="GO:0008757">
    <property type="term" value="F:S-adenosylmethionine-dependent methyltransferase activity"/>
    <property type="evidence" value="ECO:0007669"/>
    <property type="project" value="InterPro"/>
</dbReference>
<keyword evidence="2" id="KW-0489">Methyltransferase</keyword>
<sequence length="221" mass="24383">MDAQSYESWYETPRGRWIGERETALILEGLQPSSGESLLDVGCGTGFFTRNLSASMDGEVVGVDINQEWLEYARLHSDGRATFDIADARSLPYATASFDLVISITALCFIEEQLAAVREILRVARRRFAIGLLNRHSILWLRKGCGGGTGGYQGAHWNTVNEVRRLFRDLPVERLRFRTAIQIPTGGPIARFIERISPSTLTTGAFLLVIGEVTGGAHGQP</sequence>
<keyword evidence="2" id="KW-0808">Transferase</keyword>
<dbReference type="GO" id="GO:0032259">
    <property type="term" value="P:methylation"/>
    <property type="evidence" value="ECO:0007669"/>
    <property type="project" value="UniProtKB-KW"/>
</dbReference>
<dbReference type="SUPFAM" id="SSF53335">
    <property type="entry name" value="S-adenosyl-L-methionine-dependent methyltransferases"/>
    <property type="match status" value="1"/>
</dbReference>
<evidence type="ECO:0000313" key="3">
    <source>
        <dbReference type="Proteomes" id="UP000535937"/>
    </source>
</evidence>
<dbReference type="AlphaFoldDB" id="A0A7W4WDV7"/>
<dbReference type="CDD" id="cd02440">
    <property type="entry name" value="AdoMet_MTases"/>
    <property type="match status" value="1"/>
</dbReference>
<dbReference type="Pfam" id="PF08241">
    <property type="entry name" value="Methyltransf_11"/>
    <property type="match status" value="1"/>
</dbReference>
<feature type="domain" description="Methyltransferase type 11" evidence="1">
    <location>
        <begin position="39"/>
        <end position="125"/>
    </location>
</feature>
<dbReference type="RefSeq" id="WP_183460431.1">
    <property type="nucleotide sequence ID" value="NZ_JACHWZ010000011.1"/>
</dbReference>
<dbReference type="PANTHER" id="PTHR43861:SF1">
    <property type="entry name" value="TRANS-ACONITATE 2-METHYLTRANSFERASE"/>
    <property type="match status" value="1"/>
</dbReference>
<name>A0A7W4WDV7_9GAMM</name>
<protein>
    <submittedName>
        <fullName evidence="2">SAM-dependent methyltransferase</fullName>
    </submittedName>
</protein>
<gene>
    <name evidence="2" type="ORF">FHS09_002586</name>
</gene>
<organism evidence="2 3">
    <name type="scientific">Microbulbifer rhizosphaerae</name>
    <dbReference type="NCBI Taxonomy" id="1562603"/>
    <lineage>
        <taxon>Bacteria</taxon>
        <taxon>Pseudomonadati</taxon>
        <taxon>Pseudomonadota</taxon>
        <taxon>Gammaproteobacteria</taxon>
        <taxon>Cellvibrionales</taxon>
        <taxon>Microbulbiferaceae</taxon>
        <taxon>Microbulbifer</taxon>
    </lineage>
</organism>
<dbReference type="Gene3D" id="3.40.50.150">
    <property type="entry name" value="Vaccinia Virus protein VP39"/>
    <property type="match status" value="1"/>
</dbReference>
<evidence type="ECO:0000259" key="1">
    <source>
        <dbReference type="Pfam" id="PF08241"/>
    </source>
</evidence>
<dbReference type="InterPro" id="IPR013216">
    <property type="entry name" value="Methyltransf_11"/>
</dbReference>
<comment type="caution">
    <text evidence="2">The sequence shown here is derived from an EMBL/GenBank/DDBJ whole genome shotgun (WGS) entry which is preliminary data.</text>
</comment>
<keyword evidence="3" id="KW-1185">Reference proteome</keyword>
<dbReference type="PANTHER" id="PTHR43861">
    <property type="entry name" value="TRANS-ACONITATE 2-METHYLTRANSFERASE-RELATED"/>
    <property type="match status" value="1"/>
</dbReference>
<reference evidence="2 3" key="1">
    <citation type="submission" date="2020-08" db="EMBL/GenBank/DDBJ databases">
        <title>Genomic Encyclopedia of Type Strains, Phase III (KMG-III): the genomes of soil and plant-associated and newly described type strains.</title>
        <authorList>
            <person name="Whitman W."/>
        </authorList>
    </citation>
    <scope>NUCLEOTIDE SEQUENCE [LARGE SCALE GENOMIC DNA]</scope>
    <source>
        <strain evidence="2 3">CECT 8799</strain>
    </source>
</reference>
<dbReference type="Proteomes" id="UP000535937">
    <property type="component" value="Unassembled WGS sequence"/>
</dbReference>
<accession>A0A7W4WDV7</accession>
<dbReference type="EMBL" id="JACHWZ010000011">
    <property type="protein sequence ID" value="MBB3061746.1"/>
    <property type="molecule type" value="Genomic_DNA"/>
</dbReference>
<proteinExistence type="predicted"/>